<dbReference type="EMBL" id="CAAALY010034590">
    <property type="protein sequence ID" value="VEL17876.1"/>
    <property type="molecule type" value="Genomic_DNA"/>
</dbReference>
<evidence type="ECO:0000313" key="3">
    <source>
        <dbReference type="Proteomes" id="UP000784294"/>
    </source>
</evidence>
<organism evidence="2 3">
    <name type="scientific">Protopolystoma xenopodis</name>
    <dbReference type="NCBI Taxonomy" id="117903"/>
    <lineage>
        <taxon>Eukaryota</taxon>
        <taxon>Metazoa</taxon>
        <taxon>Spiralia</taxon>
        <taxon>Lophotrochozoa</taxon>
        <taxon>Platyhelminthes</taxon>
        <taxon>Monogenea</taxon>
        <taxon>Polyopisthocotylea</taxon>
        <taxon>Polystomatidea</taxon>
        <taxon>Polystomatidae</taxon>
        <taxon>Protopolystoma</taxon>
    </lineage>
</organism>
<proteinExistence type="predicted"/>
<protein>
    <recommendedName>
        <fullName evidence="1">Laminin EGF-like domain-containing protein</fullName>
    </recommendedName>
</protein>
<name>A0A448WQV2_9PLAT</name>
<keyword evidence="3" id="KW-1185">Reference proteome</keyword>
<comment type="caution">
    <text evidence="2">The sequence shown here is derived from an EMBL/GenBank/DDBJ whole genome shotgun (WGS) entry which is preliminary data.</text>
</comment>
<dbReference type="Pfam" id="PF00053">
    <property type="entry name" value="EGF_laminin"/>
    <property type="match status" value="1"/>
</dbReference>
<dbReference type="InterPro" id="IPR002049">
    <property type="entry name" value="LE_dom"/>
</dbReference>
<gene>
    <name evidence="2" type="ORF">PXEA_LOCUS11316</name>
</gene>
<sequence>MSQCACGLDSGGRRIACDPISGRCPCKAGYQGAKCNIQALGVTL</sequence>
<reference evidence="2" key="1">
    <citation type="submission" date="2018-11" db="EMBL/GenBank/DDBJ databases">
        <authorList>
            <consortium name="Pathogen Informatics"/>
        </authorList>
    </citation>
    <scope>NUCLEOTIDE SEQUENCE</scope>
</reference>
<evidence type="ECO:0000259" key="1">
    <source>
        <dbReference type="Pfam" id="PF00053"/>
    </source>
</evidence>
<dbReference type="OrthoDB" id="88467at2759"/>
<evidence type="ECO:0000313" key="2">
    <source>
        <dbReference type="EMBL" id="VEL17876.1"/>
    </source>
</evidence>
<dbReference type="AlphaFoldDB" id="A0A448WQV2"/>
<accession>A0A448WQV2</accession>
<dbReference type="Proteomes" id="UP000784294">
    <property type="component" value="Unassembled WGS sequence"/>
</dbReference>
<feature type="domain" description="Laminin EGF-like" evidence="1">
    <location>
        <begin position="4"/>
        <end position="36"/>
    </location>
</feature>
<dbReference type="SUPFAM" id="SSF57196">
    <property type="entry name" value="EGF/Laminin"/>
    <property type="match status" value="1"/>
</dbReference>